<name>A0A9D4P7A2_DERFA</name>
<reference evidence="1" key="2">
    <citation type="journal article" date="2021" name="World Allergy Organ. J.">
        <title>Chromosome-level assembly of Dermatophagoides farinae genome and transcriptome reveals two novel allergens Der f 37 and Der f 39.</title>
        <authorList>
            <person name="Chen J."/>
            <person name="Cai Z."/>
            <person name="Fan D."/>
            <person name="Hu J."/>
            <person name="Hou Y."/>
            <person name="He Y."/>
            <person name="Zhang Z."/>
            <person name="Zhao Z."/>
            <person name="Gao P."/>
            <person name="Hu W."/>
            <person name="Sun J."/>
            <person name="Li J."/>
            <person name="Ji K."/>
        </authorList>
    </citation>
    <scope>NUCLEOTIDE SEQUENCE</scope>
    <source>
        <strain evidence="1">JKM2019</strain>
    </source>
</reference>
<sequence length="93" mass="10781">MKLKKERSSYDKWYYLTKVLTGHTVSSTYSQYDGFYSNYDIEKIKITLNALDVVTHGISLMGKAILRTKIGQLSEENNFISYLLHYIIGLDPH</sequence>
<reference evidence="1" key="1">
    <citation type="submission" date="2020-06" db="EMBL/GenBank/DDBJ databases">
        <authorList>
            <person name="Ji K."/>
            <person name="Li J."/>
        </authorList>
    </citation>
    <scope>NUCLEOTIDE SEQUENCE</scope>
    <source>
        <strain evidence="1">JKM2019</strain>
        <tissue evidence="1">Whole body</tissue>
    </source>
</reference>
<evidence type="ECO:0000313" key="1">
    <source>
        <dbReference type="EMBL" id="KAH7645019.1"/>
    </source>
</evidence>
<proteinExistence type="predicted"/>
<accession>A0A9D4P7A2</accession>
<protein>
    <submittedName>
        <fullName evidence="1">Uncharacterized protein</fullName>
    </submittedName>
</protein>
<organism evidence="1">
    <name type="scientific">Dermatophagoides farinae</name>
    <name type="common">American house dust mite</name>
    <dbReference type="NCBI Taxonomy" id="6954"/>
    <lineage>
        <taxon>Eukaryota</taxon>
        <taxon>Metazoa</taxon>
        <taxon>Ecdysozoa</taxon>
        <taxon>Arthropoda</taxon>
        <taxon>Chelicerata</taxon>
        <taxon>Arachnida</taxon>
        <taxon>Acari</taxon>
        <taxon>Acariformes</taxon>
        <taxon>Sarcoptiformes</taxon>
        <taxon>Astigmata</taxon>
        <taxon>Psoroptidia</taxon>
        <taxon>Analgoidea</taxon>
        <taxon>Pyroglyphidae</taxon>
        <taxon>Dermatophagoidinae</taxon>
        <taxon>Dermatophagoides</taxon>
    </lineage>
</organism>
<dbReference type="EMBL" id="SDOV01000001">
    <property type="protein sequence ID" value="KAH7645019.1"/>
    <property type="molecule type" value="Genomic_DNA"/>
</dbReference>
<dbReference type="Proteomes" id="UP000828236">
    <property type="component" value="Unassembled WGS sequence"/>
</dbReference>
<comment type="caution">
    <text evidence="1">The sequence shown here is derived from an EMBL/GenBank/DDBJ whole genome shotgun (WGS) entry which is preliminary data.</text>
</comment>
<gene>
    <name evidence="1" type="ORF">HUG17_0557</name>
</gene>
<dbReference type="AlphaFoldDB" id="A0A9D4P7A2"/>